<protein>
    <submittedName>
        <fullName evidence="1">Uncharacterized protein</fullName>
    </submittedName>
</protein>
<evidence type="ECO:0000313" key="2">
    <source>
        <dbReference type="Proteomes" id="UP001177003"/>
    </source>
</evidence>
<dbReference type="AlphaFoldDB" id="A0AA35Y5H1"/>
<keyword evidence="2" id="KW-1185">Reference proteome</keyword>
<dbReference type="Proteomes" id="UP001177003">
    <property type="component" value="Chromosome 0"/>
</dbReference>
<accession>A0AA35Y5H1</accession>
<evidence type="ECO:0000313" key="1">
    <source>
        <dbReference type="EMBL" id="CAI9261452.1"/>
    </source>
</evidence>
<name>A0AA35Y5H1_LACSI</name>
<sequence length="121" mass="13896">MKEAVRFAIDVPLMETEVSPEKTHASVADCTHLTHGNKITLAVKCTSIREGEALKLIIHNFISVMKSKKHLVVKNKRQKSKNPLKSLLIYVIQEGLYTRTLPNLEKCDREWLVYSKEFDKC</sequence>
<reference evidence="1" key="1">
    <citation type="submission" date="2023-04" db="EMBL/GenBank/DDBJ databases">
        <authorList>
            <person name="Vijverberg K."/>
            <person name="Xiong W."/>
            <person name="Schranz E."/>
        </authorList>
    </citation>
    <scope>NUCLEOTIDE SEQUENCE</scope>
</reference>
<gene>
    <name evidence="1" type="ORF">LSALG_LOCUS2241</name>
</gene>
<proteinExistence type="predicted"/>
<dbReference type="EMBL" id="OX465086">
    <property type="protein sequence ID" value="CAI9261452.1"/>
    <property type="molecule type" value="Genomic_DNA"/>
</dbReference>
<organism evidence="1 2">
    <name type="scientific">Lactuca saligna</name>
    <name type="common">Willowleaf lettuce</name>
    <dbReference type="NCBI Taxonomy" id="75948"/>
    <lineage>
        <taxon>Eukaryota</taxon>
        <taxon>Viridiplantae</taxon>
        <taxon>Streptophyta</taxon>
        <taxon>Embryophyta</taxon>
        <taxon>Tracheophyta</taxon>
        <taxon>Spermatophyta</taxon>
        <taxon>Magnoliopsida</taxon>
        <taxon>eudicotyledons</taxon>
        <taxon>Gunneridae</taxon>
        <taxon>Pentapetalae</taxon>
        <taxon>asterids</taxon>
        <taxon>campanulids</taxon>
        <taxon>Asterales</taxon>
        <taxon>Asteraceae</taxon>
        <taxon>Cichorioideae</taxon>
        <taxon>Cichorieae</taxon>
        <taxon>Lactucinae</taxon>
        <taxon>Lactuca</taxon>
    </lineage>
</organism>